<proteinExistence type="predicted"/>
<name>A0A7J7V6B3_PIPKU</name>
<protein>
    <submittedName>
        <fullName evidence="1">Uncharacterized protein</fullName>
    </submittedName>
</protein>
<comment type="caution">
    <text evidence="1">The sequence shown here is derived from an EMBL/GenBank/DDBJ whole genome shotgun (WGS) entry which is preliminary data.</text>
</comment>
<dbReference type="EMBL" id="JACAGB010000016">
    <property type="protein sequence ID" value="KAF6320561.1"/>
    <property type="molecule type" value="Genomic_DNA"/>
</dbReference>
<evidence type="ECO:0000313" key="1">
    <source>
        <dbReference type="EMBL" id="KAF6320561.1"/>
    </source>
</evidence>
<sequence length="123" mass="13385">MSGGYNPRLLLLRVEAHCRKIPARTGIPEGFPPATITSPDPDPTPPPPCYPCHLCPPLPTPRFSSRCHHPPPPTATTALHFLSCCRPLPPPCPHFPSCICLAFCFPSFFLLCCLQSSLLPSSE</sequence>
<evidence type="ECO:0000313" key="2">
    <source>
        <dbReference type="Proteomes" id="UP000558488"/>
    </source>
</evidence>
<organism evidence="1 2">
    <name type="scientific">Pipistrellus kuhlii</name>
    <name type="common">Kuhl's pipistrelle</name>
    <dbReference type="NCBI Taxonomy" id="59472"/>
    <lineage>
        <taxon>Eukaryota</taxon>
        <taxon>Metazoa</taxon>
        <taxon>Chordata</taxon>
        <taxon>Craniata</taxon>
        <taxon>Vertebrata</taxon>
        <taxon>Euteleostomi</taxon>
        <taxon>Mammalia</taxon>
        <taxon>Eutheria</taxon>
        <taxon>Laurasiatheria</taxon>
        <taxon>Chiroptera</taxon>
        <taxon>Yangochiroptera</taxon>
        <taxon>Vespertilionidae</taxon>
        <taxon>Pipistrellus</taxon>
    </lineage>
</organism>
<dbReference type="AlphaFoldDB" id="A0A7J7V6B3"/>
<reference evidence="1 2" key="1">
    <citation type="journal article" date="2020" name="Nature">
        <title>Six reference-quality genomes reveal evolution of bat adaptations.</title>
        <authorList>
            <person name="Jebb D."/>
            <person name="Huang Z."/>
            <person name="Pippel M."/>
            <person name="Hughes G.M."/>
            <person name="Lavrichenko K."/>
            <person name="Devanna P."/>
            <person name="Winkler S."/>
            <person name="Jermiin L.S."/>
            <person name="Skirmuntt E.C."/>
            <person name="Katzourakis A."/>
            <person name="Burkitt-Gray L."/>
            <person name="Ray D.A."/>
            <person name="Sullivan K.A.M."/>
            <person name="Roscito J.G."/>
            <person name="Kirilenko B.M."/>
            <person name="Davalos L.M."/>
            <person name="Corthals A.P."/>
            <person name="Power M.L."/>
            <person name="Jones G."/>
            <person name="Ransome R.D."/>
            <person name="Dechmann D.K.N."/>
            <person name="Locatelli A.G."/>
            <person name="Puechmaille S.J."/>
            <person name="Fedrigo O."/>
            <person name="Jarvis E.D."/>
            <person name="Hiller M."/>
            <person name="Vernes S.C."/>
            <person name="Myers E.W."/>
            <person name="Teeling E.C."/>
        </authorList>
    </citation>
    <scope>NUCLEOTIDE SEQUENCE [LARGE SCALE GENOMIC DNA]</scope>
    <source>
        <strain evidence="1">MPipKuh1</strain>
        <tissue evidence="1">Flight muscle</tissue>
    </source>
</reference>
<dbReference type="Proteomes" id="UP000558488">
    <property type="component" value="Unassembled WGS sequence"/>
</dbReference>
<keyword evidence="2" id="KW-1185">Reference proteome</keyword>
<accession>A0A7J7V6B3</accession>
<gene>
    <name evidence="1" type="ORF">mPipKuh1_008558</name>
</gene>